<comment type="caution">
    <text evidence="6">The sequence shown here is derived from an EMBL/GenBank/DDBJ whole genome shotgun (WGS) entry which is preliminary data.</text>
</comment>
<reference evidence="6 7" key="2">
    <citation type="submission" date="2020-06" db="EMBL/GenBank/DDBJ databases">
        <title>Antribacter stalactiti gen. nov., sp. nov., a new member of the family Nacardiaceae isolated from a cave.</title>
        <authorList>
            <person name="Kim I.S."/>
        </authorList>
    </citation>
    <scope>NUCLEOTIDE SEQUENCE [LARGE SCALE GENOMIC DNA]</scope>
    <source>
        <strain evidence="6 7">YC2-7</strain>
    </source>
</reference>
<dbReference type="GO" id="GO:0032259">
    <property type="term" value="P:methylation"/>
    <property type="evidence" value="ECO:0007669"/>
    <property type="project" value="UniProtKB-KW"/>
</dbReference>
<sequence>MWNPDVYLAFADHRGRPFFDLLSRVNVDAPRRVVDLGCGPGNLTATLAQRWPGAVIEALDSSPEMVAAARERGIDAHVGELESWSPKPDTDVVVSNAALQWAPTHAELLVRWAGQLASGSWIAIQVPGNFDAPSHRLVREVARREPFATHLQDLRFSEGKIVETPSRYAEILTEAGCNVDCWETTYIHQLTGADPVFGWISGTALTEVEARLSDDDWQDYRKQLIPLLEEAYPARGDGVTAYPFRRIFVVAQVK</sequence>
<accession>A0A848KRS9</accession>
<dbReference type="PANTHER" id="PTHR43861">
    <property type="entry name" value="TRANS-ACONITATE 2-METHYLTRANSFERASE-RELATED"/>
    <property type="match status" value="1"/>
</dbReference>
<dbReference type="InterPro" id="IPR029063">
    <property type="entry name" value="SAM-dependent_MTases_sf"/>
</dbReference>
<dbReference type="Gene3D" id="1.10.150.290">
    <property type="entry name" value="S-adenosyl-L-methionine-dependent methyltransferases"/>
    <property type="match status" value="1"/>
</dbReference>
<keyword evidence="4 5" id="KW-0949">S-adenosyl-L-methionine</keyword>
<dbReference type="EMBL" id="VCQU01000020">
    <property type="protein sequence ID" value="NMN99574.1"/>
    <property type="molecule type" value="Genomic_DNA"/>
</dbReference>
<dbReference type="EC" id="2.1.1.144" evidence="5"/>
<dbReference type="RefSeq" id="WP_169595009.1">
    <property type="nucleotide sequence ID" value="NZ_VCQU01000020.1"/>
</dbReference>
<gene>
    <name evidence="5" type="primary">tam</name>
    <name evidence="6" type="ORF">FGL95_31610</name>
</gene>
<evidence type="ECO:0000256" key="1">
    <source>
        <dbReference type="ARBA" id="ARBA00022490"/>
    </source>
</evidence>
<dbReference type="PANTHER" id="PTHR43861:SF1">
    <property type="entry name" value="TRANS-ACONITATE 2-METHYLTRANSFERASE"/>
    <property type="match status" value="1"/>
</dbReference>
<dbReference type="SUPFAM" id="SSF53335">
    <property type="entry name" value="S-adenosyl-L-methionine-dependent methyltransferases"/>
    <property type="match status" value="1"/>
</dbReference>
<proteinExistence type="inferred from homology"/>
<protein>
    <recommendedName>
        <fullName evidence="5">Trans-aconitate 2-methyltransferase</fullName>
        <ecNumber evidence="5">2.1.1.144</ecNumber>
    </recommendedName>
</protein>
<dbReference type="GO" id="GO:0005737">
    <property type="term" value="C:cytoplasm"/>
    <property type="evidence" value="ECO:0007669"/>
    <property type="project" value="UniProtKB-SubCell"/>
</dbReference>
<dbReference type="NCBIfam" id="NF010703">
    <property type="entry name" value="PRK14103.1"/>
    <property type="match status" value="1"/>
</dbReference>
<keyword evidence="7" id="KW-1185">Reference proteome</keyword>
<dbReference type="InterPro" id="IPR023506">
    <property type="entry name" value="Trans-aconitate_MeTrfase"/>
</dbReference>
<dbReference type="GO" id="GO:0030798">
    <property type="term" value="F:trans-aconitate 2-methyltransferase activity"/>
    <property type="evidence" value="ECO:0007669"/>
    <property type="project" value="UniProtKB-UniRule"/>
</dbReference>
<dbReference type="AlphaFoldDB" id="A0A848KRS9"/>
<comment type="catalytic activity">
    <reaction evidence="5">
        <text>trans-aconitate + S-adenosyl-L-methionine = (E)-3-(methoxycarbonyl)pent-2-enedioate + S-adenosyl-L-homocysteine</text>
        <dbReference type="Rhea" id="RHEA:14969"/>
        <dbReference type="ChEBI" id="CHEBI:15708"/>
        <dbReference type="ChEBI" id="CHEBI:57470"/>
        <dbReference type="ChEBI" id="CHEBI:57856"/>
        <dbReference type="ChEBI" id="CHEBI:59789"/>
        <dbReference type="EC" id="2.1.1.144"/>
    </reaction>
</comment>
<evidence type="ECO:0000256" key="3">
    <source>
        <dbReference type="ARBA" id="ARBA00022679"/>
    </source>
</evidence>
<evidence type="ECO:0000256" key="4">
    <source>
        <dbReference type="ARBA" id="ARBA00022691"/>
    </source>
</evidence>
<evidence type="ECO:0000256" key="5">
    <source>
        <dbReference type="HAMAP-Rule" id="MF_00560"/>
    </source>
</evidence>
<reference evidence="6 7" key="1">
    <citation type="submission" date="2019-05" db="EMBL/GenBank/DDBJ databases">
        <authorList>
            <person name="Lee S.D."/>
        </authorList>
    </citation>
    <scope>NUCLEOTIDE SEQUENCE [LARGE SCALE GENOMIC DNA]</scope>
    <source>
        <strain evidence="6 7">YC2-7</strain>
    </source>
</reference>
<dbReference type="HAMAP" id="MF_00560">
    <property type="entry name" value="Tran_acon_Me_trans"/>
    <property type="match status" value="1"/>
</dbReference>
<comment type="subcellular location">
    <subcellularLocation>
        <location evidence="5">Cytoplasm</location>
    </subcellularLocation>
</comment>
<evidence type="ECO:0000313" key="7">
    <source>
        <dbReference type="Proteomes" id="UP000535543"/>
    </source>
</evidence>
<dbReference type="CDD" id="cd02440">
    <property type="entry name" value="AdoMet_MTases"/>
    <property type="match status" value="1"/>
</dbReference>
<keyword evidence="1 5" id="KW-0963">Cytoplasm</keyword>
<evidence type="ECO:0000256" key="2">
    <source>
        <dbReference type="ARBA" id="ARBA00022603"/>
    </source>
</evidence>
<evidence type="ECO:0000313" key="6">
    <source>
        <dbReference type="EMBL" id="NMN99574.1"/>
    </source>
</evidence>
<name>A0A848KRS9_9NOCA</name>
<comment type="function">
    <text evidence="5">Catalyzes the S-adenosylmethionine monomethyl esterification of trans-aconitate.</text>
</comment>
<dbReference type="Pfam" id="PF13489">
    <property type="entry name" value="Methyltransf_23"/>
    <property type="match status" value="1"/>
</dbReference>
<dbReference type="Gene3D" id="3.40.50.150">
    <property type="entry name" value="Vaccinia Virus protein VP39"/>
    <property type="match status" value="1"/>
</dbReference>
<keyword evidence="3 5" id="KW-0808">Transferase</keyword>
<keyword evidence="2 5" id="KW-0489">Methyltransferase</keyword>
<dbReference type="InterPro" id="IPR023149">
    <property type="entry name" value="Trans_acon_MeTrfase_C"/>
</dbReference>
<dbReference type="Proteomes" id="UP000535543">
    <property type="component" value="Unassembled WGS sequence"/>
</dbReference>
<organism evidence="6 7">
    <name type="scientific">Antrihabitans stalactiti</name>
    <dbReference type="NCBI Taxonomy" id="2584121"/>
    <lineage>
        <taxon>Bacteria</taxon>
        <taxon>Bacillati</taxon>
        <taxon>Actinomycetota</taxon>
        <taxon>Actinomycetes</taxon>
        <taxon>Mycobacteriales</taxon>
        <taxon>Nocardiaceae</taxon>
        <taxon>Antrihabitans</taxon>
    </lineage>
</organism>
<comment type="similarity">
    <text evidence="5">Belongs to the methyltransferase superfamily. Tam family.</text>
</comment>